<dbReference type="EMBL" id="DXEV01000153">
    <property type="protein sequence ID" value="HIX57328.1"/>
    <property type="molecule type" value="Genomic_DNA"/>
</dbReference>
<gene>
    <name evidence="2" type="ORF">H9850_07640</name>
</gene>
<accession>A0A9D1WEB6</accession>
<sequence length="250" mass="28292">MLLCNSAALAAERRLAQASTDLARNISIGARNLGKEFVMVERMGQNILAISRSRVASALITYGLCVVFFWLTVLCFSGQAQAATMSCKVQGHWRDVAYNEMPMKQYASLKNCIAWTAYQFNLPEELLYSIIYVERGPLNGKCGTNRNGTQDCGPGQINDVRLSELKQFGLSKRDIRQKPCHNIWAMGYLIRREIEKAGGNIWIGVGNYHYHYSVNQKVHASYINRIRDAWQNLVTSTYNYCIEDSGRKSE</sequence>
<dbReference type="CDD" id="cd13400">
    <property type="entry name" value="LT_IagB-like"/>
    <property type="match status" value="1"/>
</dbReference>
<proteinExistence type="predicted"/>
<keyword evidence="1" id="KW-1133">Transmembrane helix</keyword>
<dbReference type="InterPro" id="IPR023346">
    <property type="entry name" value="Lysozyme-like_dom_sf"/>
</dbReference>
<dbReference type="Proteomes" id="UP000886829">
    <property type="component" value="Unassembled WGS sequence"/>
</dbReference>
<reference evidence="2" key="2">
    <citation type="submission" date="2021-04" db="EMBL/GenBank/DDBJ databases">
        <authorList>
            <person name="Gilroy R."/>
        </authorList>
    </citation>
    <scope>NUCLEOTIDE SEQUENCE</scope>
    <source>
        <strain evidence="2">USASDec5-558</strain>
    </source>
</reference>
<evidence type="ECO:0000256" key="1">
    <source>
        <dbReference type="SAM" id="Phobius"/>
    </source>
</evidence>
<feature type="transmembrane region" description="Helical" evidence="1">
    <location>
        <begin position="59"/>
        <end position="80"/>
    </location>
</feature>
<evidence type="ECO:0000313" key="2">
    <source>
        <dbReference type="EMBL" id="HIX57328.1"/>
    </source>
</evidence>
<protein>
    <submittedName>
        <fullName evidence="2">Lytic transglycosylase domain-containing protein</fullName>
    </submittedName>
</protein>
<dbReference type="Gene3D" id="1.10.530.10">
    <property type="match status" value="1"/>
</dbReference>
<evidence type="ECO:0000313" key="3">
    <source>
        <dbReference type="Proteomes" id="UP000886829"/>
    </source>
</evidence>
<keyword evidence="1" id="KW-0812">Transmembrane</keyword>
<comment type="caution">
    <text evidence="2">The sequence shown here is derived from an EMBL/GenBank/DDBJ whole genome shotgun (WGS) entry which is preliminary data.</text>
</comment>
<organism evidence="2 3">
    <name type="scientific">Candidatus Anaerobiospirillum pullistercoris</name>
    <dbReference type="NCBI Taxonomy" id="2838452"/>
    <lineage>
        <taxon>Bacteria</taxon>
        <taxon>Pseudomonadati</taxon>
        <taxon>Pseudomonadota</taxon>
        <taxon>Gammaproteobacteria</taxon>
        <taxon>Aeromonadales</taxon>
        <taxon>Succinivibrionaceae</taxon>
        <taxon>Anaerobiospirillum</taxon>
    </lineage>
</organism>
<name>A0A9D1WEB6_9GAMM</name>
<dbReference type="SUPFAM" id="SSF53955">
    <property type="entry name" value="Lysozyme-like"/>
    <property type="match status" value="1"/>
</dbReference>
<keyword evidence="1" id="KW-0472">Membrane</keyword>
<reference evidence="2" key="1">
    <citation type="journal article" date="2021" name="PeerJ">
        <title>Extensive microbial diversity within the chicken gut microbiome revealed by metagenomics and culture.</title>
        <authorList>
            <person name="Gilroy R."/>
            <person name="Ravi A."/>
            <person name="Getino M."/>
            <person name="Pursley I."/>
            <person name="Horton D.L."/>
            <person name="Alikhan N.F."/>
            <person name="Baker D."/>
            <person name="Gharbi K."/>
            <person name="Hall N."/>
            <person name="Watson M."/>
            <person name="Adriaenssens E.M."/>
            <person name="Foster-Nyarko E."/>
            <person name="Jarju S."/>
            <person name="Secka A."/>
            <person name="Antonio M."/>
            <person name="Oren A."/>
            <person name="Chaudhuri R.R."/>
            <person name="La Ragione R."/>
            <person name="Hildebrand F."/>
            <person name="Pallen M.J."/>
        </authorList>
    </citation>
    <scope>NUCLEOTIDE SEQUENCE</scope>
    <source>
        <strain evidence="2">USASDec5-558</strain>
    </source>
</reference>
<dbReference type="AlphaFoldDB" id="A0A9D1WEB6"/>